<protein>
    <submittedName>
        <fullName evidence="1">Uncharacterized protein</fullName>
    </submittedName>
</protein>
<reference evidence="1" key="1">
    <citation type="submission" date="2009-02" db="EMBL/GenBank/DDBJ databases">
        <title>The Genome Sequence of Blastomyces dermatitidis strain SLH14081.</title>
        <authorList>
            <consortium name="The Broad Institute Genome Sequencing Platform"/>
            <consortium name="Broad Institute Microbial Sequencing Center."/>
            <person name="Champion M."/>
            <person name="Cuomo C."/>
            <person name="Ma L.-J."/>
            <person name="Henn M.R."/>
            <person name="Klein B."/>
            <person name="Goldman B."/>
            <person name="Young S."/>
            <person name="Kodira C.D."/>
            <person name="Zeng Q."/>
            <person name="Koehrsen M."/>
            <person name="Alvarado L."/>
            <person name="Berlin A.M."/>
            <person name="Heiman D.I."/>
            <person name="Hepburn T.A."/>
            <person name="Saif S."/>
            <person name="Shea T.D."/>
            <person name="Shenoy N."/>
            <person name="Sykes S."/>
            <person name="Galagan J."/>
            <person name="Nusbaum C."/>
            <person name="Birren B."/>
        </authorList>
    </citation>
    <scope>NUCLEOTIDE SEQUENCE</scope>
    <source>
        <strain evidence="1">SLH14081</strain>
    </source>
</reference>
<dbReference type="KEGG" id="bgh:BDBG_00016"/>
<keyword evidence="2" id="KW-1185">Reference proteome</keyword>
<evidence type="ECO:0000313" key="2">
    <source>
        <dbReference type="Proteomes" id="UP000002038"/>
    </source>
</evidence>
<sequence>MDFSQIRLLLGLLQEAGIPVCIIGEFALNYNNAPRVVHDLELCVPADDLGAAKSVFESQEGLLEIEDKTKYNLYTQYKKGFPRFRSYSKPRFYVVIFTDKHYHLDPLQKCVIYQKEHQHTREYSRELLDSFSPDEIATLPFPRFTPLFRGFCRSYIETQEATAAMAAECLVDGININEEWCHAHFDPPESAESGFALRLVNSRGSRIDDFSLNQVTCFIPDLQEAQRLQRIPGFYE</sequence>
<dbReference type="RefSeq" id="XP_031575558.1">
    <property type="nucleotide sequence ID" value="XM_031719693.1"/>
</dbReference>
<dbReference type="EMBL" id="GG657448">
    <property type="protein sequence ID" value="OAT03278.1"/>
    <property type="molecule type" value="Genomic_DNA"/>
</dbReference>
<proteinExistence type="predicted"/>
<dbReference type="AlphaFoldDB" id="A0A179U7J5"/>
<dbReference type="RefSeq" id="XP_002628770.1">
    <property type="nucleotide sequence ID" value="XM_002628724.2"/>
</dbReference>
<dbReference type="GeneID" id="8507611"/>
<evidence type="ECO:0000313" key="1">
    <source>
        <dbReference type="EMBL" id="OAT03279.1"/>
    </source>
</evidence>
<dbReference type="EMBL" id="GG657448">
    <property type="protein sequence ID" value="OAT03280.1"/>
    <property type="molecule type" value="Genomic_DNA"/>
</dbReference>
<accession>A0A179U7J5</accession>
<dbReference type="Proteomes" id="UP000002038">
    <property type="component" value="Unassembled WGS sequence"/>
</dbReference>
<dbReference type="EMBL" id="GG657448">
    <property type="protein sequence ID" value="OAT03279.1"/>
    <property type="molecule type" value="Genomic_DNA"/>
</dbReference>
<name>A0A179U7J5_BLAGS</name>
<organism evidence="1 2">
    <name type="scientific">Blastomyces gilchristii (strain SLH14081)</name>
    <name type="common">Blastomyces dermatitidis</name>
    <dbReference type="NCBI Taxonomy" id="559298"/>
    <lineage>
        <taxon>Eukaryota</taxon>
        <taxon>Fungi</taxon>
        <taxon>Dikarya</taxon>
        <taxon>Ascomycota</taxon>
        <taxon>Pezizomycotina</taxon>
        <taxon>Eurotiomycetes</taxon>
        <taxon>Eurotiomycetidae</taxon>
        <taxon>Onygenales</taxon>
        <taxon>Ajellomycetaceae</taxon>
        <taxon>Blastomyces</taxon>
    </lineage>
</organism>
<dbReference type="OrthoDB" id="3259529at2759"/>
<dbReference type="VEuPathDB" id="FungiDB:BDBG_00016"/>
<dbReference type="SUPFAM" id="SSF81301">
    <property type="entry name" value="Nucleotidyltransferase"/>
    <property type="match status" value="1"/>
</dbReference>
<dbReference type="InterPro" id="IPR043519">
    <property type="entry name" value="NT_sf"/>
</dbReference>
<gene>
    <name evidence="1" type="ORF">BDBG_00016</name>
</gene>
<dbReference type="RefSeq" id="XP_031575559.1">
    <property type="nucleotide sequence ID" value="XM_031719694.1"/>
</dbReference>
<reference evidence="2" key="2">
    <citation type="journal article" date="2015" name="PLoS Genet.">
        <title>The dynamic genome and transcriptome of the human fungal pathogen Blastomyces and close relative Emmonsia.</title>
        <authorList>
            <person name="Munoz J.F."/>
            <person name="Gauthier G.M."/>
            <person name="Desjardins C.A."/>
            <person name="Gallo J.E."/>
            <person name="Holder J."/>
            <person name="Sullivan T.D."/>
            <person name="Marty A.J."/>
            <person name="Carmen J.C."/>
            <person name="Chen Z."/>
            <person name="Ding L."/>
            <person name="Gujja S."/>
            <person name="Magrini V."/>
            <person name="Misas E."/>
            <person name="Mitreva M."/>
            <person name="Priest M."/>
            <person name="Saif S."/>
            <person name="Whiston E.A."/>
            <person name="Young S."/>
            <person name="Zeng Q."/>
            <person name="Goldman W.E."/>
            <person name="Mardis E.R."/>
            <person name="Taylor J.W."/>
            <person name="McEwen J.G."/>
            <person name="Clay O.K."/>
            <person name="Klein B.S."/>
            <person name="Cuomo C.A."/>
        </authorList>
    </citation>
    <scope>NUCLEOTIDE SEQUENCE [LARGE SCALE GENOMIC DNA]</scope>
    <source>
        <strain evidence="2">SLH14081</strain>
    </source>
</reference>